<protein>
    <recommendedName>
        <fullName evidence="7">3-phosphoshikimate 1-carboxyvinyltransferase</fullName>
        <ecNumber evidence="7">2.5.1.19</ecNumber>
    </recommendedName>
    <alternativeName>
        <fullName evidence="7">5-enolpyruvylshikimate-3-phosphate synthase</fullName>
        <shortName evidence="7">EPSP synthase</shortName>
        <shortName evidence="7">EPSPS</shortName>
    </alternativeName>
</protein>
<dbReference type="NCBIfam" id="TIGR01356">
    <property type="entry name" value="aroA"/>
    <property type="match status" value="1"/>
</dbReference>
<dbReference type="EC" id="2.5.1.19" evidence="7"/>
<dbReference type="InterPro" id="IPR001986">
    <property type="entry name" value="Enolpyruvate_Tfrase_dom"/>
</dbReference>
<feature type="binding site" evidence="7">
    <location>
        <position position="377"/>
    </location>
    <ligand>
        <name>phosphoenolpyruvate</name>
        <dbReference type="ChEBI" id="CHEBI:58702"/>
    </ligand>
</feature>
<evidence type="ECO:0000256" key="7">
    <source>
        <dbReference type="HAMAP-Rule" id="MF_00210"/>
    </source>
</evidence>
<dbReference type="SUPFAM" id="SSF55205">
    <property type="entry name" value="EPT/RTPC-like"/>
    <property type="match status" value="1"/>
</dbReference>
<keyword evidence="7" id="KW-0963">Cytoplasm</keyword>
<feature type="binding site" evidence="7">
    <location>
        <position position="120"/>
    </location>
    <ligand>
        <name>phosphoenolpyruvate</name>
        <dbReference type="ChEBI" id="CHEBI:58702"/>
    </ligand>
</feature>
<dbReference type="CDD" id="cd01556">
    <property type="entry name" value="EPSP_synthase"/>
    <property type="match status" value="1"/>
</dbReference>
<feature type="binding site" evidence="7">
    <location>
        <position position="303"/>
    </location>
    <ligand>
        <name>3-phosphoshikimate</name>
        <dbReference type="ChEBI" id="CHEBI:145989"/>
    </ligand>
</feature>
<dbReference type="GO" id="GO:0009073">
    <property type="term" value="P:aromatic amino acid family biosynthetic process"/>
    <property type="evidence" value="ECO:0007669"/>
    <property type="project" value="UniProtKB-KW"/>
</dbReference>
<dbReference type="PANTHER" id="PTHR21090">
    <property type="entry name" value="AROM/DEHYDROQUINATE SYNTHASE"/>
    <property type="match status" value="1"/>
</dbReference>
<dbReference type="PIRSF" id="PIRSF000505">
    <property type="entry name" value="EPSPS"/>
    <property type="match status" value="1"/>
</dbReference>
<comment type="catalytic activity">
    <reaction evidence="6">
        <text>3-phosphoshikimate + phosphoenolpyruvate = 5-O-(1-carboxyvinyl)-3-phosphoshikimate + phosphate</text>
        <dbReference type="Rhea" id="RHEA:21256"/>
        <dbReference type="ChEBI" id="CHEBI:43474"/>
        <dbReference type="ChEBI" id="CHEBI:57701"/>
        <dbReference type="ChEBI" id="CHEBI:58702"/>
        <dbReference type="ChEBI" id="CHEBI:145989"/>
        <dbReference type="EC" id="2.5.1.19"/>
    </reaction>
    <physiologicalReaction direction="left-to-right" evidence="6">
        <dbReference type="Rhea" id="RHEA:21257"/>
    </physiologicalReaction>
</comment>
<gene>
    <name evidence="7" type="primary">aroA</name>
    <name evidence="9" type="ORF">EDD63_13411</name>
</gene>
<comment type="similarity">
    <text evidence="2 7">Belongs to the EPSP synthase family.</text>
</comment>
<evidence type="ECO:0000256" key="5">
    <source>
        <dbReference type="ARBA" id="ARBA00023141"/>
    </source>
</evidence>
<accession>A0A4R7ZEM7</accession>
<dbReference type="GO" id="GO:0003866">
    <property type="term" value="F:3-phosphoshikimate 1-carboxyvinyltransferase activity"/>
    <property type="evidence" value="ECO:0007669"/>
    <property type="project" value="UniProtKB-UniRule"/>
</dbReference>
<dbReference type="RefSeq" id="WP_134170482.1">
    <property type="nucleotide sequence ID" value="NZ_SODD01000034.1"/>
</dbReference>
<evidence type="ECO:0000259" key="8">
    <source>
        <dbReference type="Pfam" id="PF00275"/>
    </source>
</evidence>
<dbReference type="EMBL" id="SODD01000034">
    <property type="protein sequence ID" value="TDW14701.1"/>
    <property type="molecule type" value="Genomic_DNA"/>
</dbReference>
<comment type="subcellular location">
    <subcellularLocation>
        <location evidence="7">Cytoplasm</location>
    </subcellularLocation>
</comment>
<feature type="binding site" evidence="7">
    <location>
        <position position="21"/>
    </location>
    <ligand>
        <name>3-phosphoshikimate</name>
        <dbReference type="ChEBI" id="CHEBI:145989"/>
    </ligand>
</feature>
<feature type="binding site" evidence="7">
    <location>
        <position position="92"/>
    </location>
    <ligand>
        <name>phosphoenolpyruvate</name>
        <dbReference type="ChEBI" id="CHEBI:58702"/>
    </ligand>
</feature>
<keyword evidence="10" id="KW-1185">Reference proteome</keyword>
<proteinExistence type="inferred from homology"/>
<comment type="function">
    <text evidence="7">Catalyzes the transfer of the enolpyruvyl moiety of phosphoenolpyruvate (PEP) to the 5-hydroxyl of shikimate-3-phosphate (S3P) to produce enolpyruvyl shikimate-3-phosphate and inorganic phosphate.</text>
</comment>
<sequence length="423" mass="46936">MKVEITPSKCSGSVHLPPSKSMSHRAIICASLAKGRSIISNVAFSDDILVTIAGMQQLGAHIETKDDQVIIDGGIDFASFADNQDVFCKESGSTLRFFIPIFSLTNKNVSFTGENRLLKRPQKVYEDLFHEKQLHYTQDASCIRIQGSLQPGAYSLAGDVSSQFISGLLFALPLLKQDSTIHIQAPYESRSYVDLTLQMLAHYGIDVVYQDPYTLYIKGNQTYQAADYTIEGDYSQAGFFAVLAAINNDLTITGLSHDSKQGDKQIIDILRDFHVDVTPIPFGYEIKKSQLSPATINLENCPDLGPILNVLQMYTQKESTIINAGRLRLKESDRILAMENELQACSVNYSSTPDTITIHGNPPYEATRQLSGHKDHRIVMALAIAATCMKDKVIIDEAEYINKSYPTFFEDLASVGIEVHYVK</sequence>
<feature type="binding site" evidence="7">
    <location>
        <position position="161"/>
    </location>
    <ligand>
        <name>3-phosphoshikimate</name>
        <dbReference type="ChEBI" id="CHEBI:145989"/>
    </ligand>
</feature>
<reference evidence="9 10" key="1">
    <citation type="submission" date="2019-03" db="EMBL/GenBank/DDBJ databases">
        <title>Genomic Encyclopedia of Type Strains, Phase IV (KMG-IV): sequencing the most valuable type-strain genomes for metagenomic binning, comparative biology and taxonomic classification.</title>
        <authorList>
            <person name="Goeker M."/>
        </authorList>
    </citation>
    <scope>NUCLEOTIDE SEQUENCE [LARGE SCALE GENOMIC DNA]</scope>
    <source>
        <strain evidence="9 10">DSM 28867</strain>
    </source>
</reference>
<feature type="binding site" evidence="7">
    <location>
        <position position="20"/>
    </location>
    <ligand>
        <name>phosphoenolpyruvate</name>
        <dbReference type="ChEBI" id="CHEBI:58702"/>
    </ligand>
</feature>
<dbReference type="HAMAP" id="MF_00210">
    <property type="entry name" value="EPSP_synth"/>
    <property type="match status" value="1"/>
</dbReference>
<dbReference type="InterPro" id="IPR006264">
    <property type="entry name" value="EPSP_synthase"/>
</dbReference>
<feature type="binding site" evidence="7">
    <location>
        <position position="189"/>
    </location>
    <ligand>
        <name>3-phosphoshikimate</name>
        <dbReference type="ChEBI" id="CHEBI:145989"/>
    </ligand>
</feature>
<dbReference type="Proteomes" id="UP000294743">
    <property type="component" value="Unassembled WGS sequence"/>
</dbReference>
<evidence type="ECO:0000256" key="3">
    <source>
        <dbReference type="ARBA" id="ARBA00022605"/>
    </source>
</evidence>
<evidence type="ECO:0000256" key="2">
    <source>
        <dbReference type="ARBA" id="ARBA00009948"/>
    </source>
</evidence>
<dbReference type="UniPathway" id="UPA00053">
    <property type="reaction ID" value="UER00089"/>
</dbReference>
<dbReference type="InterPro" id="IPR036968">
    <property type="entry name" value="Enolpyruvate_Tfrase_sf"/>
</dbReference>
<comment type="pathway">
    <text evidence="1 7">Metabolic intermediate biosynthesis; chorismate biosynthesis; chorismate from D-erythrose 4-phosphate and phosphoenolpyruvate: step 6/7.</text>
</comment>
<evidence type="ECO:0000256" key="1">
    <source>
        <dbReference type="ARBA" id="ARBA00004811"/>
    </source>
</evidence>
<evidence type="ECO:0000256" key="4">
    <source>
        <dbReference type="ARBA" id="ARBA00022679"/>
    </source>
</evidence>
<keyword evidence="4 7" id="KW-0808">Transferase</keyword>
<feature type="binding site" evidence="7">
    <location>
        <position position="163"/>
    </location>
    <ligand>
        <name>phosphoenolpyruvate</name>
        <dbReference type="ChEBI" id="CHEBI:58702"/>
    </ligand>
</feature>
<dbReference type="AlphaFoldDB" id="A0A4R7ZEM7"/>
<dbReference type="Gene3D" id="3.65.10.10">
    <property type="entry name" value="Enolpyruvate transferase domain"/>
    <property type="match status" value="2"/>
</dbReference>
<feature type="binding site" evidence="7">
    <location>
        <position position="334"/>
    </location>
    <ligand>
        <name>phosphoenolpyruvate</name>
        <dbReference type="ChEBI" id="CHEBI:58702"/>
    </ligand>
</feature>
<keyword evidence="3 7" id="KW-0028">Amino-acid biosynthesis</keyword>
<feature type="binding site" evidence="7">
    <location>
        <position position="20"/>
    </location>
    <ligand>
        <name>3-phosphoshikimate</name>
        <dbReference type="ChEBI" id="CHEBI:145989"/>
    </ligand>
</feature>
<comment type="caution">
    <text evidence="9">The sequence shown here is derived from an EMBL/GenBank/DDBJ whole genome shotgun (WGS) entry which is preliminary data.</text>
</comment>
<evidence type="ECO:0000313" key="9">
    <source>
        <dbReference type="EMBL" id="TDW14701.1"/>
    </source>
</evidence>
<keyword evidence="5 7" id="KW-0057">Aromatic amino acid biosynthesis</keyword>
<feature type="domain" description="Enolpyruvate transferase" evidence="8">
    <location>
        <begin position="7"/>
        <end position="412"/>
    </location>
</feature>
<feature type="binding site" evidence="7">
    <location>
        <position position="330"/>
    </location>
    <ligand>
        <name>3-phosphoshikimate</name>
        <dbReference type="ChEBI" id="CHEBI:145989"/>
    </ligand>
</feature>
<dbReference type="Pfam" id="PF00275">
    <property type="entry name" value="EPSP_synthase"/>
    <property type="match status" value="1"/>
</dbReference>
<dbReference type="InterPro" id="IPR013792">
    <property type="entry name" value="RNA3'P_cycl/enolpyr_Trfase_a/b"/>
</dbReference>
<evidence type="ECO:0000256" key="6">
    <source>
        <dbReference type="ARBA" id="ARBA00044633"/>
    </source>
</evidence>
<dbReference type="GO" id="GO:0008652">
    <property type="term" value="P:amino acid biosynthetic process"/>
    <property type="evidence" value="ECO:0007669"/>
    <property type="project" value="UniProtKB-KW"/>
</dbReference>
<name>A0A4R7ZEM7_9FIRM</name>
<comment type="subunit">
    <text evidence="7">Monomer.</text>
</comment>
<organism evidence="9 10">
    <name type="scientific">Breznakia blatticola</name>
    <dbReference type="NCBI Taxonomy" id="1754012"/>
    <lineage>
        <taxon>Bacteria</taxon>
        <taxon>Bacillati</taxon>
        <taxon>Bacillota</taxon>
        <taxon>Erysipelotrichia</taxon>
        <taxon>Erysipelotrichales</taxon>
        <taxon>Erysipelotrichaceae</taxon>
        <taxon>Breznakia</taxon>
    </lineage>
</organism>
<feature type="binding site" evidence="7">
    <location>
        <position position="403"/>
    </location>
    <ligand>
        <name>phosphoenolpyruvate</name>
        <dbReference type="ChEBI" id="CHEBI:58702"/>
    </ligand>
</feature>
<feature type="active site" description="Proton acceptor" evidence="7">
    <location>
        <position position="303"/>
    </location>
</feature>
<dbReference type="PANTHER" id="PTHR21090:SF5">
    <property type="entry name" value="PENTAFUNCTIONAL AROM POLYPEPTIDE"/>
    <property type="match status" value="1"/>
</dbReference>
<dbReference type="GO" id="GO:0005737">
    <property type="term" value="C:cytoplasm"/>
    <property type="evidence" value="ECO:0007669"/>
    <property type="project" value="UniProtKB-SubCell"/>
</dbReference>
<dbReference type="GO" id="GO:0009423">
    <property type="term" value="P:chorismate biosynthetic process"/>
    <property type="evidence" value="ECO:0007669"/>
    <property type="project" value="UniProtKB-UniRule"/>
</dbReference>
<feature type="binding site" evidence="7">
    <location>
        <position position="162"/>
    </location>
    <ligand>
        <name>3-phosphoshikimate</name>
        <dbReference type="ChEBI" id="CHEBI:145989"/>
    </ligand>
</feature>
<dbReference type="OrthoDB" id="9809920at2"/>
<evidence type="ECO:0000313" key="10">
    <source>
        <dbReference type="Proteomes" id="UP000294743"/>
    </source>
</evidence>
<comment type="caution">
    <text evidence="7">Lacks conserved residue(s) required for the propagation of feature annotation.</text>
</comment>
<feature type="binding site" evidence="7">
    <location>
        <position position="163"/>
    </location>
    <ligand>
        <name>3-phosphoshikimate</name>
        <dbReference type="ChEBI" id="CHEBI:145989"/>
    </ligand>
</feature>
<feature type="binding site" evidence="7">
    <location>
        <position position="25"/>
    </location>
    <ligand>
        <name>3-phosphoshikimate</name>
        <dbReference type="ChEBI" id="CHEBI:145989"/>
    </ligand>
</feature>